<dbReference type="OrthoDB" id="3637487at2759"/>
<protein>
    <submittedName>
        <fullName evidence="1">Uncharacterized protein</fullName>
    </submittedName>
</protein>
<proteinExistence type="predicted"/>
<dbReference type="Proteomes" id="UP000177798">
    <property type="component" value="Chromosome 10"/>
</dbReference>
<reference evidence="2" key="1">
    <citation type="journal article" date="2017" name="Genome Biol. Evol.">
        <title>The complete genome sequence of the phytopathogenic fungus Sclerotinia sclerotiorum reveals insights into the genome architecture of broad host range pathogens.</title>
        <authorList>
            <person name="Derbyshire M."/>
            <person name="Denton-Giles M."/>
            <person name="Hegedus D."/>
            <person name="Seifbarghy S."/>
            <person name="Rollins J."/>
            <person name="van Kan J."/>
            <person name="Seidl M.F."/>
            <person name="Faino L."/>
            <person name="Mbengue M."/>
            <person name="Navaud O."/>
            <person name="Raffaele S."/>
            <person name="Hammond-Kosack K."/>
            <person name="Heard S."/>
            <person name="Oliver R."/>
        </authorList>
    </citation>
    <scope>NUCLEOTIDE SEQUENCE [LARGE SCALE GENOMIC DNA]</scope>
    <source>
        <strain evidence="2">ATCC 18683 / 1980 / Ss-1</strain>
    </source>
</reference>
<name>A0A1D9QD34_SCLS1</name>
<dbReference type="VEuPathDB" id="FungiDB:sscle_10g076170"/>
<gene>
    <name evidence="1" type="ORF">sscle_10g076170</name>
</gene>
<dbReference type="EMBL" id="CP017823">
    <property type="protein sequence ID" value="APA12847.1"/>
    <property type="molecule type" value="Genomic_DNA"/>
</dbReference>
<evidence type="ECO:0000313" key="2">
    <source>
        <dbReference type="Proteomes" id="UP000177798"/>
    </source>
</evidence>
<dbReference type="AlphaFoldDB" id="A0A1D9QD34"/>
<accession>A0A1D9QD34</accession>
<evidence type="ECO:0000313" key="1">
    <source>
        <dbReference type="EMBL" id="APA12847.1"/>
    </source>
</evidence>
<sequence>MCNSLFQAEAETIRALSLESSFQEDPSYSQFYLGKEAAPVMALSVQALVPHCPQPAHMLLIDSRQRDYDDHSVCATFNRRNIIHNKIYCVPFVNIAPLPDGILVRTQDKDIIASLPSLQIFAEETLWKAISPEGFMLPAQLLEG</sequence>
<organism evidence="1 2">
    <name type="scientific">Sclerotinia sclerotiorum (strain ATCC 18683 / 1980 / Ss-1)</name>
    <name type="common">White mold</name>
    <name type="synonym">Whetzelinia sclerotiorum</name>
    <dbReference type="NCBI Taxonomy" id="665079"/>
    <lineage>
        <taxon>Eukaryota</taxon>
        <taxon>Fungi</taxon>
        <taxon>Dikarya</taxon>
        <taxon>Ascomycota</taxon>
        <taxon>Pezizomycotina</taxon>
        <taxon>Leotiomycetes</taxon>
        <taxon>Helotiales</taxon>
        <taxon>Sclerotiniaceae</taxon>
        <taxon>Sclerotinia</taxon>
    </lineage>
</organism>